<name>A0A2R4MGX3_9HYPH</name>
<comment type="subunit">
    <text evidence="5">Heterooligomer composed of large and small subunits.</text>
</comment>
<sequence>MDEQSGNTGSNAHEFTVTEISQSVKRTVEEQFGHVRIRGEITGYRGPHSSGHAYFALKDEKARIEAVVWRGVFSKLRFKPEEGMEVVASGKLTTYPGSSKYQVVIDNIEPAGAGALMALLEQRRKQLAAEGLFDASRKQELPYLPQTIGVITSPTGAVIRDILHRLDDRFPTHVIVWPVRVQGDTCGAEVANAINGFNALPIDGPIKRPDLLIVARGGGSIEDLWGFNEEEVVRAAAASQIPLISAVGHETDVTLIDYASDRRAPTPTGAAEMAVPVKSELVNYVLDQGTRLRAAQARNIATAKDRLRAVSAALPKAQDLTSVPRQRFDMATMRLGNALNQFVDRKRASYSQISARLSPHGLRQKQQNFASQIESLGARLQPAALAAFERKQTKVENLGKLLDSLSHKKALERGFALVTDAKGNLVRSSSTPQTGEGLNVQFADGDLGVVVTEGKPPSQKPKPKSPSKEKETKQQSLF</sequence>
<dbReference type="RefSeq" id="WP_117396240.1">
    <property type="nucleotide sequence ID" value="NZ_CP021330.1"/>
</dbReference>
<feature type="domain" description="Exonuclease VII large subunit C-terminal" evidence="8">
    <location>
        <begin position="132"/>
        <end position="447"/>
    </location>
</feature>
<evidence type="ECO:0000256" key="6">
    <source>
        <dbReference type="RuleBase" id="RU004355"/>
    </source>
</evidence>
<reference evidence="10 11" key="1">
    <citation type="submission" date="2017-05" db="EMBL/GenBank/DDBJ databases">
        <title>Genome Analysis of Maritalea myrionectae HL2708#5.</title>
        <authorList>
            <consortium name="Cotde Inc.-PKNU"/>
            <person name="Jang D."/>
            <person name="Oh H.-M."/>
        </authorList>
    </citation>
    <scope>NUCLEOTIDE SEQUENCE [LARGE SCALE GENOMIC DNA]</scope>
    <source>
        <strain evidence="10 11">HL2708#5</strain>
    </source>
</reference>
<evidence type="ECO:0000313" key="10">
    <source>
        <dbReference type="EMBL" id="AVX05301.1"/>
    </source>
</evidence>
<evidence type="ECO:0000259" key="9">
    <source>
        <dbReference type="Pfam" id="PF13742"/>
    </source>
</evidence>
<dbReference type="STRING" id="1122213.GCA_000423365_00425"/>
<keyword evidence="11" id="KW-1185">Reference proteome</keyword>
<proteinExistence type="inferred from homology"/>
<evidence type="ECO:0000256" key="1">
    <source>
        <dbReference type="ARBA" id="ARBA00022490"/>
    </source>
</evidence>
<dbReference type="GO" id="GO:0008855">
    <property type="term" value="F:exodeoxyribonuclease VII activity"/>
    <property type="evidence" value="ECO:0007669"/>
    <property type="project" value="UniProtKB-UniRule"/>
</dbReference>
<keyword evidence="4 5" id="KW-0269">Exonuclease</keyword>
<feature type="domain" description="OB-fold nucleic acid binding" evidence="9">
    <location>
        <begin position="15"/>
        <end position="109"/>
    </location>
</feature>
<evidence type="ECO:0000256" key="3">
    <source>
        <dbReference type="ARBA" id="ARBA00022801"/>
    </source>
</evidence>
<keyword evidence="2 5" id="KW-0540">Nuclease</keyword>
<dbReference type="EMBL" id="CP021330">
    <property type="protein sequence ID" value="AVX05301.1"/>
    <property type="molecule type" value="Genomic_DNA"/>
</dbReference>
<dbReference type="Pfam" id="PF13742">
    <property type="entry name" value="tRNA_anti_2"/>
    <property type="match status" value="1"/>
</dbReference>
<dbReference type="EC" id="3.1.11.6" evidence="5"/>
<accession>A0A2R4MGX3</accession>
<dbReference type="PANTHER" id="PTHR30008:SF0">
    <property type="entry name" value="EXODEOXYRIBONUCLEASE 7 LARGE SUBUNIT"/>
    <property type="match status" value="1"/>
</dbReference>
<gene>
    <name evidence="5" type="primary">xseA</name>
    <name evidence="10" type="ORF">MXMO3_02790</name>
</gene>
<dbReference type="InterPro" id="IPR025824">
    <property type="entry name" value="OB-fold_nuc-bd_dom"/>
</dbReference>
<dbReference type="GO" id="GO:0009318">
    <property type="term" value="C:exodeoxyribonuclease VII complex"/>
    <property type="evidence" value="ECO:0007669"/>
    <property type="project" value="UniProtKB-UniRule"/>
</dbReference>
<protein>
    <recommendedName>
        <fullName evidence="5">Exodeoxyribonuclease 7 large subunit</fullName>
        <ecNumber evidence="5">3.1.11.6</ecNumber>
    </recommendedName>
    <alternativeName>
        <fullName evidence="5">Exodeoxyribonuclease VII large subunit</fullName>
        <shortName evidence="5">Exonuclease VII large subunit</shortName>
    </alternativeName>
</protein>
<dbReference type="Pfam" id="PF02601">
    <property type="entry name" value="Exonuc_VII_L"/>
    <property type="match status" value="1"/>
</dbReference>
<dbReference type="AlphaFoldDB" id="A0A2R4MGX3"/>
<evidence type="ECO:0000256" key="5">
    <source>
        <dbReference type="HAMAP-Rule" id="MF_00378"/>
    </source>
</evidence>
<comment type="catalytic activity">
    <reaction evidence="5 6">
        <text>Exonucleolytic cleavage in either 5'- to 3'- or 3'- to 5'-direction to yield nucleoside 5'-phosphates.</text>
        <dbReference type="EC" id="3.1.11.6"/>
    </reaction>
</comment>
<comment type="subcellular location">
    <subcellularLocation>
        <location evidence="5 6">Cytoplasm</location>
    </subcellularLocation>
</comment>
<feature type="compositionally biased region" description="Basic and acidic residues" evidence="7">
    <location>
        <begin position="466"/>
        <end position="478"/>
    </location>
</feature>
<comment type="similarity">
    <text evidence="5 6">Belongs to the XseA family.</text>
</comment>
<keyword evidence="3 5" id="KW-0378">Hydrolase</keyword>
<dbReference type="KEGG" id="mmyr:MXMO3_02790"/>
<evidence type="ECO:0000256" key="7">
    <source>
        <dbReference type="SAM" id="MobiDB-lite"/>
    </source>
</evidence>
<dbReference type="GO" id="GO:0006308">
    <property type="term" value="P:DNA catabolic process"/>
    <property type="evidence" value="ECO:0007669"/>
    <property type="project" value="UniProtKB-UniRule"/>
</dbReference>
<dbReference type="PANTHER" id="PTHR30008">
    <property type="entry name" value="EXODEOXYRIBONUCLEASE 7 LARGE SUBUNIT"/>
    <property type="match status" value="1"/>
</dbReference>
<dbReference type="InterPro" id="IPR020579">
    <property type="entry name" value="Exonuc_VII_lsu_C"/>
</dbReference>
<evidence type="ECO:0000256" key="2">
    <source>
        <dbReference type="ARBA" id="ARBA00022722"/>
    </source>
</evidence>
<evidence type="ECO:0000256" key="4">
    <source>
        <dbReference type="ARBA" id="ARBA00022839"/>
    </source>
</evidence>
<comment type="function">
    <text evidence="5">Bidirectionally degrades single-stranded DNA into large acid-insoluble oligonucleotides, which are then degraded further into small acid-soluble oligonucleotides.</text>
</comment>
<dbReference type="HAMAP" id="MF_00378">
    <property type="entry name" value="Exonuc_7_L"/>
    <property type="match status" value="1"/>
</dbReference>
<dbReference type="CDD" id="cd04489">
    <property type="entry name" value="ExoVII_LU_OBF"/>
    <property type="match status" value="1"/>
</dbReference>
<keyword evidence="1 5" id="KW-0963">Cytoplasm</keyword>
<dbReference type="GO" id="GO:0005737">
    <property type="term" value="C:cytoplasm"/>
    <property type="evidence" value="ECO:0007669"/>
    <property type="project" value="UniProtKB-SubCell"/>
</dbReference>
<evidence type="ECO:0000259" key="8">
    <source>
        <dbReference type="Pfam" id="PF02601"/>
    </source>
</evidence>
<organism evidence="10 11">
    <name type="scientific">Maritalea myrionectae</name>
    <dbReference type="NCBI Taxonomy" id="454601"/>
    <lineage>
        <taxon>Bacteria</taxon>
        <taxon>Pseudomonadati</taxon>
        <taxon>Pseudomonadota</taxon>
        <taxon>Alphaproteobacteria</taxon>
        <taxon>Hyphomicrobiales</taxon>
        <taxon>Devosiaceae</taxon>
        <taxon>Maritalea</taxon>
    </lineage>
</organism>
<dbReference type="InterPro" id="IPR003753">
    <property type="entry name" value="Exonuc_VII_L"/>
</dbReference>
<dbReference type="Proteomes" id="UP000258927">
    <property type="component" value="Chromosome"/>
</dbReference>
<evidence type="ECO:0000313" key="11">
    <source>
        <dbReference type="Proteomes" id="UP000258927"/>
    </source>
</evidence>
<dbReference type="GO" id="GO:0003676">
    <property type="term" value="F:nucleic acid binding"/>
    <property type="evidence" value="ECO:0007669"/>
    <property type="project" value="InterPro"/>
</dbReference>
<feature type="region of interest" description="Disordered" evidence="7">
    <location>
        <begin position="447"/>
        <end position="478"/>
    </location>
</feature>
<dbReference type="NCBIfam" id="TIGR00237">
    <property type="entry name" value="xseA"/>
    <property type="match status" value="1"/>
</dbReference>